<keyword evidence="1" id="KW-0175">Coiled coil</keyword>
<dbReference type="EMBL" id="QKWP01000051">
    <property type="protein sequence ID" value="RIB28956.1"/>
    <property type="molecule type" value="Genomic_DNA"/>
</dbReference>
<evidence type="ECO:0000256" key="1">
    <source>
        <dbReference type="SAM" id="Coils"/>
    </source>
</evidence>
<comment type="caution">
    <text evidence="2">The sequence shown here is derived from an EMBL/GenBank/DDBJ whole genome shotgun (WGS) entry which is preliminary data.</text>
</comment>
<dbReference type="OrthoDB" id="2489756at2759"/>
<evidence type="ECO:0000313" key="3">
    <source>
        <dbReference type="Proteomes" id="UP000266673"/>
    </source>
</evidence>
<gene>
    <name evidence="2" type="ORF">C2G38_2156674</name>
</gene>
<sequence length="647" mass="77206">MNPEILEERKYIEELTQEYIYLSEELDYDERYKVKGKSIFNRKEISEILINSRNLYTGRRLLKKLKTLYEAIQIEIKRTAENHFRKTNEALTIYNCENNRHFLFYLEHKSRLSRYINILKEEPLIGEYERQYIQNEFRSEITILVQKQTLQGQLTLEEAYKNHEYTFLFKRATAVYKTINSNKPEVIAQRKYLSQIRKLTPKEKEFITNLVQEHIDLQDQHGKQFANIYSQEKLKNQFKKINTKAKEEIKRVAQKYKKETGKELTIYNCFDYNLYKFIYDKITVTNTCIKDLESKELTKEDKIEKETLEEARQIQENDQATQIIFPNTGLTQATQDFLLQHYIQLIQEQSNDFRVRTSIINEAFGILLQTAFGQYTELSTLETPRLKEYYRTALISISVNQGIFEERIKEILIQNIEGEIVDKIIETLLYINNTKLEAILLTLEGAKSIAREFYPHVLEYDKQRPNKIPAHILTQTQTLFPELTGRALVKEQEKQRNIYNNFLDNTQAQIKEIKKRLLAESPEFCKIFEDSPETGETEFYYGDYNNQFTILPFRFHHLILHHLEAIDNILYSEGARNKIYFEEEESYESAYSEINKLSQEFIDKTRKVKELIKEKERLEQVTNRIINRILLKNEPIEKPKRTRSNSL</sequence>
<evidence type="ECO:0000313" key="2">
    <source>
        <dbReference type="EMBL" id="RIB28956.1"/>
    </source>
</evidence>
<accession>A0A397WB20</accession>
<name>A0A397WB20_9GLOM</name>
<dbReference type="Proteomes" id="UP000266673">
    <property type="component" value="Unassembled WGS sequence"/>
</dbReference>
<dbReference type="AlphaFoldDB" id="A0A397WB20"/>
<proteinExistence type="predicted"/>
<organism evidence="2 3">
    <name type="scientific">Gigaspora rosea</name>
    <dbReference type="NCBI Taxonomy" id="44941"/>
    <lineage>
        <taxon>Eukaryota</taxon>
        <taxon>Fungi</taxon>
        <taxon>Fungi incertae sedis</taxon>
        <taxon>Mucoromycota</taxon>
        <taxon>Glomeromycotina</taxon>
        <taxon>Glomeromycetes</taxon>
        <taxon>Diversisporales</taxon>
        <taxon>Gigasporaceae</taxon>
        <taxon>Gigaspora</taxon>
    </lineage>
</organism>
<feature type="coiled-coil region" evidence="1">
    <location>
        <begin position="231"/>
        <end position="262"/>
    </location>
</feature>
<reference evidence="2 3" key="1">
    <citation type="submission" date="2018-06" db="EMBL/GenBank/DDBJ databases">
        <title>Comparative genomics reveals the genomic features of Rhizophagus irregularis, R. cerebriforme, R. diaphanum and Gigaspora rosea, and their symbiotic lifestyle signature.</title>
        <authorList>
            <person name="Morin E."/>
            <person name="San Clemente H."/>
            <person name="Chen E.C.H."/>
            <person name="De La Providencia I."/>
            <person name="Hainaut M."/>
            <person name="Kuo A."/>
            <person name="Kohler A."/>
            <person name="Murat C."/>
            <person name="Tang N."/>
            <person name="Roy S."/>
            <person name="Loubradou J."/>
            <person name="Henrissat B."/>
            <person name="Grigoriev I.V."/>
            <person name="Corradi N."/>
            <person name="Roux C."/>
            <person name="Martin F.M."/>
        </authorList>
    </citation>
    <scope>NUCLEOTIDE SEQUENCE [LARGE SCALE GENOMIC DNA]</scope>
    <source>
        <strain evidence="2 3">DAOM 194757</strain>
    </source>
</reference>
<protein>
    <submittedName>
        <fullName evidence="2">Uncharacterized protein</fullName>
    </submittedName>
</protein>
<feature type="coiled-coil region" evidence="1">
    <location>
        <begin position="594"/>
        <end position="628"/>
    </location>
</feature>
<keyword evidence="3" id="KW-1185">Reference proteome</keyword>